<dbReference type="Gene3D" id="1.20.120.330">
    <property type="entry name" value="Nucleotidyltransferases domain 2"/>
    <property type="match status" value="1"/>
</dbReference>
<feature type="domain" description="Sacsin/Nov" evidence="2">
    <location>
        <begin position="2411"/>
        <end position="2647"/>
    </location>
</feature>
<dbReference type="PANTHER" id="PTHR15600">
    <property type="entry name" value="SACSIN"/>
    <property type="match status" value="1"/>
</dbReference>
<feature type="region of interest" description="Disordered" evidence="1">
    <location>
        <begin position="4275"/>
        <end position="4304"/>
    </location>
</feature>
<dbReference type="PANTHER" id="PTHR15600:SF42">
    <property type="entry name" value="SACSIN"/>
    <property type="match status" value="1"/>
</dbReference>
<dbReference type="Gene3D" id="1.10.287.110">
    <property type="entry name" value="DnaJ domain"/>
    <property type="match status" value="1"/>
</dbReference>
<dbReference type="InterPro" id="IPR036869">
    <property type="entry name" value="J_dom_sf"/>
</dbReference>
<sequence length="4339" mass="494049">AGSDDEDFDLIQPSLIQQLRKILDEYPDDGQVLKELIQNAEDAGATQVKFLHDKHSYGTDELYNDELAKFQGPALYAYNNSKFSKEDWRGIRLVCDSIKVEDPMKVGRFGLGFKSVFHMTDLPSLISDSRIGFIDPHGVHFSDRRRIRTGKYWRLNEDRASIDEFSDQFLPYKGIFNCTDEVFSQGFYDGTLFRFPFRREHSDLSETLYNEDKMTTLFDSFKADASLILLFLQSLESVELYTREESDSSPSKIFEVKIAEKSLQTVRAKRKEFLKKITPGIVMPESVTVSYPMTVETINFDTQLTEKNSFFVTNYFCGGQVSSTFKKLMTDKDLSYLPTVGVAMALPDGPRLQTPDIQGHVFCFLPLPVQTKSLTGLPVHINGFFALSQNRRYIKSPNADQEYRQKAGRQMTDKSLLWNNCLLEEALPEAYATMILEAIKEKCAFISKNAIYKAWPDINIIDRQWKGLEKPFFRLLLEKNVVHTQAQGGDWVAVKEAIFQRGAEGEQNELLLKVLLSVGLPAVSVPIHVLQAVDVYAPGQDQITPPLMRYVLRKVPSCYTSLDDTEKLLLLQFCLSDRAFKDLDSLQLLPLANGTFAKFDSRATAVYIASAEHPQELFPGIPEKFMQNDLEEDILRNLRTAASGGHTQLRFLECHHVPELLWQSLPPNWKRGESVFWYPDDPSYHHPSRTWIQSLWNYLRHHFTTARDIRQLEGLPLVPLSMSQTPVTLNRLSRPSRTVVKQLNDECIDEILATVLKKLCVIVLHDLPTFISNHPGVVGTYVSLPTVQGAVRAMMTTASSLPSGRFLEILKKDVSTKEKRALRSFLANIRLLDVAREGYSAFLCSLPIFETLSKRFVSKDDGLSAAPAEALPVTPLHDLIDISNDDSRTLAQLLKVRILQPIDVLCKMIFPGINEGNYDDDDIDKVISYVLGCFTRTILQNDNFKRQVQALAFVPQKKERVRASGVFDPRNDTLKTIFAQEDVFPEGEMYNEPATLFILEKLGMKNESKITARDLFNSAYQVSRLSHQETAIQKSKSILHHLNTHPEMLRETVDGKELGLLLMNIQWLTRLEQKAPSIPPSLPWWAAKEEDECFFKPSELKSPATVNLIGTVKPVLELKPLKEVSAYFGWQKLSFSDVALQLRNVIHCYSKDDKPYYMVILHEIYSFLSLANYQTLSEAFQRTGIVNWVWNGDGFSSPDQMLSSEPRIDLAPYIRPLPSEVQMFITLFDCFGVRSQSDSTILLQVLYAIKEKYDIEVFSLSVSEVHHDLQLSVGILNELAREELPTDIQERIVIPVYIEDNKYIRLESVERCMYSEDIDWLMNEADDEDMDYFYVHPNVPHLTAQRLGVPSLTNRMLDPDELFIGEEFGQQEKLTTRLNRLLDDYTDGFAVPKELIQNADDSGATEVRFLYDERANEDAKTCLINERMKGCQGPALWVYNDATFKDEDFVNITKLNEATKANDTAKIGRFGLGFNAVYNLTDVPMFVSRNYLAIFDPHTSFLGKAIRNIRRPGMKINLNKDVKKLKRFKNQFKPFNGIFGCDLSLDKQDNSFDGTLFRFPLRTKDQASASEIKNLWYNQEQMRELLQMFLQGAKNLLLFTQNVLSVGIYHLPNTESQDPQPTLLFQVTKSASHAGILRELSFTFTLPPTAFKLTPEEMSFLQQCNFLQASSKSKMLARGKKVDPKKLPKSSMIVDVECRLTKSGSDFFHDGFHSEKATWLIVSSMGNGQALKFANDDPCLLPSAGAAVQLLPTESNTFCPSPVAKTFDGLDLKGTIFCYLPLPIHSGLPVHINGAFALASNRRHLQMKLEDDKSCYGVEWNNVLLLDSVTSALLDLLEDMKGIAPKDGSYKFHCLWPKTSEVHRNCFPLVLSFYTQLSRGGYFLFSNGEHWADITQVIFLDPSFRKKPYIGEAANDVLKMCHRGREIVIDLPADILQSFENCRLEKAIGARKYSKKRFFREVFFPNVHILPANVRDVLTLHALDDRSGEFYDLIRRHPCVPSAPFGKTLMTPSELVHPYGEAASLFSPEDGRFPYGNEESYAHRQRLSKLVQLGMLSNDLPWSDLTERAQSIQKLNSESSNEALTRIKALLSFMEKKLIRQEKPTSQISARLLNTKFLPILQKPREFPLHWKGEELVENSQVLLAPNEAFLEEKKYLVCCTVPLIGVSVPKEVRSLLDLDKKGITLDQVVHQLTAAVSTKVDLLSASEYKELSLVCTSLYSCLQNSLARFSDEIVAYLQGTSFILVGRRFLSANQVAFTLPVDCSPYLFQITHELALSFTPLLKAAGVKTKFDEQDYISSLQKIKEQAGQQPLDNQNLQVAIHIAKQLSETLDVTRTNRQLWEVIYVPNSKGIMHPVSELCIRDCSWLPDEEGVNFINDNIPLLTSRKLGVKTRKQEALRPRAYGIPFGQREKLANRLKRILTGYPCEKEILKELLQNADDAQATEVWFIKDPRHHSDERVFEDVWKPLQGPALCVYNNKPFRSEDIEGIRNLGEGSKGDDPNKTGQYGVGFNAVYHLTDVPSFMTKGDDIGEVLCAFDPNCKYVPDATPEEPGMRFNDIPYLRKQFPDVFPCYLENHFQIKNGTMFRFPLRTRQMSLDSQISKRVVTLEILDTMLEDLKKELFEVLLFVNNVKKITICEVDKTTGELFNFYSVETTMTKEDEVKKNAFRERLKQVGAYSLPTDISAAKVSYVLNISDSFHNQEKWLIVQQVGFQKVVKKSIVNAFKRKELGMLPRGGVACILEKNSQDHDQRGKKAYCYLPLPFETDLPVHINAHFALDHEARRNLWKDEGGGYRSDWNNALLGDVVASCYLTLLIEVRALLKLPISKDGKPCTVTCSEGEILQRIKAYESIFPLKPLSDPYWEILVDSLYAEMASNEVRVLPVVRDKHSDAECKSTNTVELSWFPPVGEKKKQAFFNNLTEAGPFARLQQREGNELQTKARRRFEETLLESGFNLVAFSLDLHKSFTRSRVRTCTVTPSSVVDFYKSFTSRDPLCKIGSIPCNVSETPFGDALGVILVLLYCKGMRNFADQLPDLPLLLTQDDCVRVFSSEDPKFLSRFQDILPGSPQVFVHELLDQKVFNDTEILKSSVVRSLDVNGFSANLDQTLEVEQYGKGRFVEWYWNQKNLPNQRWISRVWIFLSDIFSKVLGDECLPEQTKSFQIKSALASLVNWSILPATESQIEARRSPFLPLGLSKPQTSTQLLVPLCQTMAVLDFRSSDAANNSLLEVLKKLGVPELNYAVLSNFGSAVRLAPFLVSSLKVPSSLLTALHHKIKRDPQSPKRLDPKDCKAILEYFSRSVACLHEADKSKLKKLPFFLATHGGFVPLDSDRRVCVLPVGIPRKEIENLERHLKLVFIESWAVLSNLLKFLDLECVSAVDVYCTYILPTFKIFSPKGRLVHLEYIRKYLLSEFEAEDEVDKQRLRNCLETTPFIPSIDGTLQTASSFYDPDVDVFRIILPPSHFPLKPLDSPEWLMVLRTIGLIHKVSQDHFKKFAREVAHEATTARTKRTFEKSRVLVKHLFHRHNIVAEGLLPAICDIPFVSSEPARKVLRELCLPYQGTRDDQIPFCTFKGAVPSEHAEIVWTQAHLLPRWADPMNCRRELSCPPQMSTEKYCKIFTTQLQIVAEPSLKLVVRHCQAVCHSQENKDDANISSFVQRTTLQAVMERIYEFLQRMLNTGNDVRSLLVNTPCVLVEQGKRFILPQQAVLELYEHLEIKPFLYSLPREFGKYHPLFLSLGCSKYVSITHYAMVLQMLHLKSNNDKLHPNEITACVKAVEGFFQLLEVSAEELSSVPQLYLPGISLRGSSLDEAEGGIPVTLQQSSSLVFCDTSPSFLDRLQNFDHLLLDLKSMKVTCSSAMANYKELVMKLPTALRPKMLSSLVKETISSKKQITTSSVEAVNSLKQKLSCPQFIAAIVRLIRDENQNRKDINDDVMANVERRLRSIDICVIENLQSVLLCDDSPIQGSQKRVSSVLENSVISDEERWTVYLDLVSVMNETFACIYILSDVIVDVLEGLLGNRALMIPRLLNCDPCDMSSLLDVLGVRSDDSYVSRAEVEIFPKLGTFIPLIDHHLLNEAFEEFEPGEYVGFELEDPTLNREKGEPTYIYARVVREVTEKSFPLLTKRYKIDVGGDQEIEVDVADLYKFHRWSTLSSAIVVSERQEQSPPERPRSRNQQEVFDEISKLLEDAWKLPEEKRRKIIKRLYLQWHPDKNVGDEVFCTEVCKHIQSETSRLERGVPRGSQQSSDVGPSSSQHGFYDDFFHSWEARARKHHTQRKGYRPREQFRRSSARAKNPQPGEAKRWLKQAEADIAATENDIVYKRPSYEWACFKCHQVS</sequence>
<organism evidence="3 4">
    <name type="scientific">Porites evermanni</name>
    <dbReference type="NCBI Taxonomy" id="104178"/>
    <lineage>
        <taxon>Eukaryota</taxon>
        <taxon>Metazoa</taxon>
        <taxon>Cnidaria</taxon>
        <taxon>Anthozoa</taxon>
        <taxon>Hexacorallia</taxon>
        <taxon>Scleractinia</taxon>
        <taxon>Fungiina</taxon>
        <taxon>Poritidae</taxon>
        <taxon>Porites</taxon>
    </lineage>
</organism>
<reference evidence="3 4" key="1">
    <citation type="submission" date="2022-05" db="EMBL/GenBank/DDBJ databases">
        <authorList>
            <consortium name="Genoscope - CEA"/>
            <person name="William W."/>
        </authorList>
    </citation>
    <scope>NUCLEOTIDE SEQUENCE [LARGE SCALE GENOMIC DNA]</scope>
</reference>
<feature type="compositionally biased region" description="Low complexity" evidence="1">
    <location>
        <begin position="4244"/>
        <end position="4256"/>
    </location>
</feature>
<evidence type="ECO:0000313" key="4">
    <source>
        <dbReference type="Proteomes" id="UP001159427"/>
    </source>
</evidence>
<evidence type="ECO:0000259" key="2">
    <source>
        <dbReference type="Pfam" id="PF25794"/>
    </source>
</evidence>
<accession>A0ABN8RWL1</accession>
<dbReference type="InterPro" id="IPR052972">
    <property type="entry name" value="Sacsin_chaperone_reg"/>
</dbReference>
<feature type="domain" description="Sacsin/Nov" evidence="2">
    <location>
        <begin position="14"/>
        <end position="253"/>
    </location>
</feature>
<proteinExistence type="predicted"/>
<dbReference type="Proteomes" id="UP001159427">
    <property type="component" value="Unassembled WGS sequence"/>
</dbReference>
<keyword evidence="4" id="KW-1185">Reference proteome</keyword>
<dbReference type="InterPro" id="IPR036890">
    <property type="entry name" value="HATPase_C_sf"/>
</dbReference>
<name>A0ABN8RWL1_9CNID</name>
<dbReference type="SUPFAM" id="SSF46565">
    <property type="entry name" value="Chaperone J-domain"/>
    <property type="match status" value="1"/>
</dbReference>
<dbReference type="SUPFAM" id="SSF55874">
    <property type="entry name" value="ATPase domain of HSP90 chaperone/DNA topoisomerase II/histidine kinase"/>
    <property type="match status" value="3"/>
</dbReference>
<dbReference type="Pfam" id="PF25794">
    <property type="entry name" value="SACS"/>
    <property type="match status" value="3"/>
</dbReference>
<gene>
    <name evidence="3" type="ORF">PEVE_00015019</name>
</gene>
<protein>
    <recommendedName>
        <fullName evidence="2">Sacsin/Nov domain-containing protein</fullName>
    </recommendedName>
</protein>
<comment type="caution">
    <text evidence="3">The sequence shown here is derived from an EMBL/GenBank/DDBJ whole genome shotgun (WGS) entry which is preliminary data.</text>
</comment>
<feature type="non-terminal residue" evidence="3">
    <location>
        <position position="1"/>
    </location>
</feature>
<dbReference type="NCBIfam" id="NF047352">
    <property type="entry name" value="P_loop_sacsin"/>
    <property type="match status" value="3"/>
</dbReference>
<feature type="region of interest" description="Disordered" evidence="1">
    <location>
        <begin position="4234"/>
        <end position="4256"/>
    </location>
</feature>
<dbReference type="InterPro" id="IPR058210">
    <property type="entry name" value="SACS/Nov_dom"/>
</dbReference>
<evidence type="ECO:0000313" key="3">
    <source>
        <dbReference type="EMBL" id="CAH3183687.1"/>
    </source>
</evidence>
<dbReference type="EMBL" id="CALNXI010002145">
    <property type="protein sequence ID" value="CAH3183687.1"/>
    <property type="molecule type" value="Genomic_DNA"/>
</dbReference>
<feature type="domain" description="Sacsin/Nov" evidence="2">
    <location>
        <begin position="1371"/>
        <end position="1617"/>
    </location>
</feature>
<evidence type="ECO:0000256" key="1">
    <source>
        <dbReference type="SAM" id="MobiDB-lite"/>
    </source>
</evidence>